<dbReference type="AlphaFoldDB" id="A0A0L6Z6N9"/>
<dbReference type="STRING" id="36844.SAMN04488501_11053"/>
<keyword evidence="1" id="KW-0378">Hydrolase</keyword>
<dbReference type="CDD" id="cd06262">
    <property type="entry name" value="metallo-hydrolase-like_MBL-fold"/>
    <property type="match status" value="1"/>
</dbReference>
<gene>
    <name evidence="1" type="ORF">CLHOM_29160</name>
</gene>
<reference evidence="2" key="1">
    <citation type="submission" date="2015-08" db="EMBL/GenBank/DDBJ databases">
        <title>Genome sequence of the strict anaerobe Clostridium homopropionicum LuHBu1 (DSM 5847T).</title>
        <authorList>
            <person name="Poehlein A."/>
            <person name="Beck M."/>
            <person name="Schiel-Bengelsdorf B."/>
            <person name="Bengelsdorf F.R."/>
            <person name="Daniel R."/>
            <person name="Duerre P."/>
        </authorList>
    </citation>
    <scope>NUCLEOTIDE SEQUENCE [LARGE SCALE GENOMIC DNA]</scope>
    <source>
        <strain evidence="2">DSM 5847</strain>
    </source>
</reference>
<evidence type="ECO:0000313" key="2">
    <source>
        <dbReference type="Proteomes" id="UP000037043"/>
    </source>
</evidence>
<dbReference type="PANTHER" id="PTHR42967">
    <property type="entry name" value="METAL DEPENDENT HYDROLASE"/>
    <property type="match status" value="1"/>
</dbReference>
<dbReference type="RefSeq" id="WP_052222383.1">
    <property type="nucleotide sequence ID" value="NZ_LHUR01000036.1"/>
</dbReference>
<dbReference type="PATRIC" id="fig|1121318.3.peg.2926"/>
<name>A0A0L6Z6N9_9CLOT</name>
<keyword evidence="2" id="KW-1185">Reference proteome</keyword>
<dbReference type="EMBL" id="LHUR01000036">
    <property type="protein sequence ID" value="KOA18632.1"/>
    <property type="molecule type" value="Genomic_DNA"/>
</dbReference>
<dbReference type="Proteomes" id="UP000037043">
    <property type="component" value="Unassembled WGS sequence"/>
</dbReference>
<comment type="caution">
    <text evidence="1">The sequence shown here is derived from an EMBL/GenBank/DDBJ whole genome shotgun (WGS) entry which is preliminary data.</text>
</comment>
<protein>
    <submittedName>
        <fullName evidence="1">Metal-dependent hydrolase</fullName>
    </submittedName>
</protein>
<dbReference type="PANTHER" id="PTHR42967:SF1">
    <property type="entry name" value="MBL FOLD METALLO-HYDROLASE"/>
    <property type="match status" value="1"/>
</dbReference>
<proteinExistence type="predicted"/>
<dbReference type="GO" id="GO:0016787">
    <property type="term" value="F:hydrolase activity"/>
    <property type="evidence" value="ECO:0007669"/>
    <property type="project" value="UniProtKB-KW"/>
</dbReference>
<accession>A0A0L6Z6N9</accession>
<sequence length="236" mass="27280">MSKINIHYFLHSGFSVETTDCILIFDFYKEVLCNNENSTNLKQLLLKGKPAYVFVSHSHPDHFNKKILTLEDSNIKYIISDDIKLKESKSNYTFVKKNDVFTLDNLAIKVFGSTDAGVSFLVSVDDFNIFHAGDLNWWHWKEDSDEDNLNAEKWFKEEISLIKGEKIDLAFFPVDTRLEENFYLGGKYFIENVHVKYFIPMHIGNSSVAKVIEAFKNEIQSSDVILIDASEKDIEL</sequence>
<dbReference type="InterPro" id="IPR036866">
    <property type="entry name" value="RibonucZ/Hydroxyglut_hydro"/>
</dbReference>
<dbReference type="Pfam" id="PF13483">
    <property type="entry name" value="Lactamase_B_3"/>
    <property type="match status" value="1"/>
</dbReference>
<organism evidence="1 2">
    <name type="scientific">Clostridium homopropionicum DSM 5847</name>
    <dbReference type="NCBI Taxonomy" id="1121318"/>
    <lineage>
        <taxon>Bacteria</taxon>
        <taxon>Bacillati</taxon>
        <taxon>Bacillota</taxon>
        <taxon>Clostridia</taxon>
        <taxon>Eubacteriales</taxon>
        <taxon>Clostridiaceae</taxon>
        <taxon>Clostridium</taxon>
    </lineage>
</organism>
<evidence type="ECO:0000313" key="1">
    <source>
        <dbReference type="EMBL" id="KOA18632.1"/>
    </source>
</evidence>
<dbReference type="SUPFAM" id="SSF56281">
    <property type="entry name" value="Metallo-hydrolase/oxidoreductase"/>
    <property type="match status" value="1"/>
</dbReference>
<dbReference type="Gene3D" id="3.60.15.10">
    <property type="entry name" value="Ribonuclease Z/Hydroxyacylglutathione hydrolase-like"/>
    <property type="match status" value="1"/>
</dbReference>